<organism evidence="1 2">
    <name type="scientific">Erwinia typographi</name>
    <dbReference type="NCBI Taxonomy" id="371042"/>
    <lineage>
        <taxon>Bacteria</taxon>
        <taxon>Pseudomonadati</taxon>
        <taxon>Pseudomonadota</taxon>
        <taxon>Gammaproteobacteria</taxon>
        <taxon>Enterobacterales</taxon>
        <taxon>Erwiniaceae</taxon>
        <taxon>Erwinia</taxon>
    </lineage>
</organism>
<gene>
    <name evidence="1" type="ORF">NG99_12175</name>
</gene>
<dbReference type="GO" id="GO:0015689">
    <property type="term" value="P:molybdate ion transport"/>
    <property type="evidence" value="ECO:0007669"/>
    <property type="project" value="TreeGrafter"/>
</dbReference>
<dbReference type="GO" id="GO:0030973">
    <property type="term" value="F:molybdate ion binding"/>
    <property type="evidence" value="ECO:0007669"/>
    <property type="project" value="TreeGrafter"/>
</dbReference>
<proteinExistence type="predicted"/>
<dbReference type="Pfam" id="PF13531">
    <property type="entry name" value="SBP_bac_11"/>
    <property type="match status" value="1"/>
</dbReference>
<accession>A0A0A3Z6X8</accession>
<dbReference type="eggNOG" id="COG0725">
    <property type="taxonomic scope" value="Bacteria"/>
</dbReference>
<keyword evidence="2" id="KW-1185">Reference proteome</keyword>
<comment type="caution">
    <text evidence="1">The sequence shown here is derived from an EMBL/GenBank/DDBJ whole genome shotgun (WGS) entry which is preliminary data.</text>
</comment>
<dbReference type="PANTHER" id="PTHR30632">
    <property type="entry name" value="MOLYBDATE-BINDING PERIPLASMIC PROTEIN"/>
    <property type="match status" value="1"/>
</dbReference>
<dbReference type="PANTHER" id="PTHR30632:SF0">
    <property type="entry name" value="SULFATE-BINDING PROTEIN"/>
    <property type="match status" value="1"/>
</dbReference>
<sequence>MMNALKVLAAGSLRVVWPKLMRAFEQESGLRVQTDFGPAGLLLQRIKHGEYCDLFASANTLHPQALIKTGKASATAVFTHNQLCLSVTPALAAENRSWLELLLDPSLRLATSTPLSDPSGDYTWLLFDRIEATHPTQGEALKQRALKLVGGPQSAAVPEGKLAAAWLLDSGQAEMFIGYQSYAPRLRAEGSAVCLSIPSPWQIKADYAFARCTENAARLADFLLSPQAQKLFQEAGFSQ</sequence>
<dbReference type="SUPFAM" id="SSF53850">
    <property type="entry name" value="Periplasmic binding protein-like II"/>
    <property type="match status" value="1"/>
</dbReference>
<evidence type="ECO:0000313" key="1">
    <source>
        <dbReference type="EMBL" id="KGT93406.1"/>
    </source>
</evidence>
<dbReference type="STRING" id="371042.NG99_12175"/>
<dbReference type="AlphaFoldDB" id="A0A0A3Z6X8"/>
<protein>
    <submittedName>
        <fullName evidence="1">Molybdenum ABC transporter substrate-binding protein</fullName>
    </submittedName>
</protein>
<dbReference type="InterPro" id="IPR050682">
    <property type="entry name" value="ModA/WtpA"/>
</dbReference>
<evidence type="ECO:0000313" key="2">
    <source>
        <dbReference type="Proteomes" id="UP000030351"/>
    </source>
</evidence>
<reference evidence="1 2" key="1">
    <citation type="submission" date="2014-10" db="EMBL/GenBank/DDBJ databases">
        <title>Genome sequence of Erwinia typographi M043b.</title>
        <authorList>
            <person name="Chan K.-G."/>
            <person name="Tan W.-S."/>
        </authorList>
    </citation>
    <scope>NUCLEOTIDE SEQUENCE [LARGE SCALE GENOMIC DNA]</scope>
    <source>
        <strain evidence="1 2">M043b</strain>
    </source>
</reference>
<dbReference type="Proteomes" id="UP000030351">
    <property type="component" value="Unassembled WGS sequence"/>
</dbReference>
<name>A0A0A3Z6X8_9GAMM</name>
<dbReference type="Gene3D" id="3.40.190.10">
    <property type="entry name" value="Periplasmic binding protein-like II"/>
    <property type="match status" value="2"/>
</dbReference>
<dbReference type="EMBL" id="JRUQ01000037">
    <property type="protein sequence ID" value="KGT93406.1"/>
    <property type="molecule type" value="Genomic_DNA"/>
</dbReference>